<keyword evidence="2 4" id="KW-0732">Signal</keyword>
<dbReference type="InterPro" id="IPR013974">
    <property type="entry name" value="SAF"/>
</dbReference>
<comment type="caution">
    <text evidence="6">The sequence shown here is derived from an EMBL/GenBank/DDBJ whole genome shotgun (WGS) entry which is preliminary data.</text>
</comment>
<dbReference type="InterPro" id="IPR039246">
    <property type="entry name" value="Flagellar_FlgA"/>
</dbReference>
<gene>
    <name evidence="6" type="primary">flgA</name>
    <name evidence="6" type="ORF">GTQ45_12070</name>
</gene>
<dbReference type="InterPro" id="IPR017585">
    <property type="entry name" value="SAF_FlgA"/>
</dbReference>
<evidence type="ECO:0000256" key="3">
    <source>
        <dbReference type="ARBA" id="ARBA00022764"/>
    </source>
</evidence>
<dbReference type="AlphaFoldDB" id="A0A845QE43"/>
<dbReference type="Pfam" id="PF13144">
    <property type="entry name" value="ChapFlgA"/>
    <property type="match status" value="1"/>
</dbReference>
<evidence type="ECO:0000259" key="5">
    <source>
        <dbReference type="SMART" id="SM00858"/>
    </source>
</evidence>
<evidence type="ECO:0000313" key="7">
    <source>
        <dbReference type="Proteomes" id="UP000470384"/>
    </source>
</evidence>
<dbReference type="GeneID" id="300654166"/>
<dbReference type="Gene3D" id="3.90.1210.10">
    <property type="entry name" value="Antifreeze-like/N-acetylneuraminic acid synthase C-terminal domain"/>
    <property type="match status" value="1"/>
</dbReference>
<name>A0A845QE43_9HYPH</name>
<evidence type="ECO:0000256" key="1">
    <source>
        <dbReference type="ARBA" id="ARBA00004418"/>
    </source>
</evidence>
<reference evidence="6 7" key="1">
    <citation type="journal article" date="2016" name="Int. J. Syst. Evol. Microbiol.">
        <title>Pyruvatibacter mobilis gen. nov., sp. nov., a marine bacterium from the culture broth of Picochlorum sp. 122.</title>
        <authorList>
            <person name="Wang G."/>
            <person name="Tang M."/>
            <person name="Wu H."/>
            <person name="Dai S."/>
            <person name="Li T."/>
            <person name="Chen C."/>
            <person name="He H."/>
            <person name="Fan J."/>
            <person name="Xiang W."/>
            <person name="Li X."/>
        </authorList>
    </citation>
    <scope>NUCLEOTIDE SEQUENCE [LARGE SCALE GENOMIC DNA]</scope>
    <source>
        <strain evidence="6 7">GYP-11</strain>
    </source>
</reference>
<keyword evidence="7" id="KW-1185">Reference proteome</keyword>
<dbReference type="PANTHER" id="PTHR36307:SF1">
    <property type="entry name" value="FLAGELLA BASAL BODY P-RING FORMATION PROTEIN FLGA"/>
    <property type="match status" value="1"/>
</dbReference>
<dbReference type="Proteomes" id="UP000470384">
    <property type="component" value="Unassembled WGS sequence"/>
</dbReference>
<comment type="subcellular location">
    <subcellularLocation>
        <location evidence="1">Periplasm</location>
    </subcellularLocation>
</comment>
<dbReference type="NCBIfam" id="TIGR03170">
    <property type="entry name" value="flgA_cterm"/>
    <property type="match status" value="1"/>
</dbReference>
<dbReference type="EMBL" id="WXYQ01000009">
    <property type="protein sequence ID" value="NBG96470.1"/>
    <property type="molecule type" value="Genomic_DNA"/>
</dbReference>
<evidence type="ECO:0000256" key="2">
    <source>
        <dbReference type="ARBA" id="ARBA00022729"/>
    </source>
</evidence>
<evidence type="ECO:0000313" key="6">
    <source>
        <dbReference type="EMBL" id="NBG96470.1"/>
    </source>
</evidence>
<dbReference type="RefSeq" id="WP_160588547.1">
    <property type="nucleotide sequence ID" value="NZ_BMHN01000001.1"/>
</dbReference>
<protein>
    <submittedName>
        <fullName evidence="6">Flagellar basal body P-ring formation protein FlgA</fullName>
    </submittedName>
</protein>
<organism evidence="6 7">
    <name type="scientific">Pyruvatibacter mobilis</name>
    <dbReference type="NCBI Taxonomy" id="1712261"/>
    <lineage>
        <taxon>Bacteria</taxon>
        <taxon>Pseudomonadati</taxon>
        <taxon>Pseudomonadota</taxon>
        <taxon>Alphaproteobacteria</taxon>
        <taxon>Hyphomicrobiales</taxon>
        <taxon>Parvibaculaceae</taxon>
        <taxon>Pyruvatibacter</taxon>
    </lineage>
</organism>
<dbReference type="GO" id="GO:0042597">
    <property type="term" value="C:periplasmic space"/>
    <property type="evidence" value="ECO:0007669"/>
    <property type="project" value="UniProtKB-SubCell"/>
</dbReference>
<sequence length="327" mass="34567">MTSFKSLIAALVIAAATLAPALAAAAEEAVLRTRAVVTGDTVTLGDLFLNAGDTADRPVSRAPAPGERAAIAAGHVVNAARAAGLLWPNHERYTHLIVQRDGLEVPADMQRDAVADAIMRSQATAAPADVRYAVSFDKTPRALHVARGTTPEAVVAGLEYDARTGLFTARVTTPARKARTLTLTGRARQIREVPMPVTAIGRGETITEGMVSMVEMDAARIAPGTALTVDEIIGMSSRTALRAGQPVRVADLRLPVAVSKDSRVSITFEMPGMILTATGRALEDGPMGGLIRVLNTRSRRTIHARIVAPDRVVVESDLPMQLAHTLN</sequence>
<evidence type="ECO:0000256" key="4">
    <source>
        <dbReference type="SAM" id="SignalP"/>
    </source>
</evidence>
<dbReference type="CDD" id="cd11614">
    <property type="entry name" value="SAF_CpaB_FlgA_like"/>
    <property type="match status" value="1"/>
</dbReference>
<feature type="domain" description="SAF" evidence="5">
    <location>
        <begin position="191"/>
        <end position="253"/>
    </location>
</feature>
<dbReference type="OrthoDB" id="5323072at2"/>
<keyword evidence="6" id="KW-0282">Flagellum</keyword>
<dbReference type="GO" id="GO:0044780">
    <property type="term" value="P:bacterial-type flagellum assembly"/>
    <property type="evidence" value="ECO:0007669"/>
    <property type="project" value="InterPro"/>
</dbReference>
<keyword evidence="6" id="KW-0966">Cell projection</keyword>
<feature type="chain" id="PRO_5032547297" evidence="4">
    <location>
        <begin position="26"/>
        <end position="327"/>
    </location>
</feature>
<dbReference type="Gene3D" id="2.30.30.760">
    <property type="match status" value="1"/>
</dbReference>
<accession>A0A845QE43</accession>
<keyword evidence="6" id="KW-0969">Cilium</keyword>
<dbReference type="SMART" id="SM00858">
    <property type="entry name" value="SAF"/>
    <property type="match status" value="1"/>
</dbReference>
<feature type="signal peptide" evidence="4">
    <location>
        <begin position="1"/>
        <end position="25"/>
    </location>
</feature>
<dbReference type="PANTHER" id="PTHR36307">
    <property type="entry name" value="FLAGELLA BASAL BODY P-RING FORMATION PROTEIN FLGA"/>
    <property type="match status" value="1"/>
</dbReference>
<keyword evidence="3" id="KW-0574">Periplasm</keyword>
<proteinExistence type="predicted"/>